<dbReference type="Proteomes" id="UP000557688">
    <property type="component" value="Unassembled WGS sequence"/>
</dbReference>
<dbReference type="InterPro" id="IPR011990">
    <property type="entry name" value="TPR-like_helical_dom_sf"/>
</dbReference>
<accession>A0A839V2K3</accession>
<dbReference type="Gene3D" id="1.25.40.10">
    <property type="entry name" value="Tetratricopeptide repeat domain"/>
    <property type="match status" value="1"/>
</dbReference>
<evidence type="ECO:0000313" key="3">
    <source>
        <dbReference type="Proteomes" id="UP000557688"/>
    </source>
</evidence>
<proteinExistence type="predicted"/>
<gene>
    <name evidence="2" type="ORF">FHR90_002580</name>
</gene>
<evidence type="ECO:0000313" key="2">
    <source>
        <dbReference type="EMBL" id="MBB3174734.1"/>
    </source>
</evidence>
<feature type="compositionally biased region" description="Low complexity" evidence="1">
    <location>
        <begin position="207"/>
        <end position="229"/>
    </location>
</feature>
<dbReference type="EMBL" id="JACHXV010000010">
    <property type="protein sequence ID" value="MBB3174734.1"/>
    <property type="molecule type" value="Genomic_DNA"/>
</dbReference>
<evidence type="ECO:0000256" key="1">
    <source>
        <dbReference type="SAM" id="MobiDB-lite"/>
    </source>
</evidence>
<keyword evidence="3" id="KW-1185">Reference proteome</keyword>
<organism evidence="2 3">
    <name type="scientific">Endobacter medicaginis</name>
    <dbReference type="NCBI Taxonomy" id="1181271"/>
    <lineage>
        <taxon>Bacteria</taxon>
        <taxon>Pseudomonadati</taxon>
        <taxon>Pseudomonadota</taxon>
        <taxon>Alphaproteobacteria</taxon>
        <taxon>Acetobacterales</taxon>
        <taxon>Acetobacteraceae</taxon>
        <taxon>Endobacter</taxon>
    </lineage>
</organism>
<sequence length="459" mass="49446">MNAITPSMAVANDVSACVAAARQREAEGDHGGALAAWQQAQAQVGFDRDNLAGMAHALRLLGRFAAAASILSAASLLFPDDVEIAAHHALVAGECDDWALAARRWSALLGRTELSPELMAEAARAHAMSGDFDHAGSMIETAIGRNPEVVQLHVIAAVLAEMRGAFAEALRRWDQVVALRPGDADLIGRRGQAAMKLAEEGREHDAPAASPAAVGAAAQPANDAVANGAQRGPARPVVNSDTAGSDHLVAILDRMESLGGDCEFGLLQRHYGLEPASLMRFSYSERLLELLAADLAPLDDLDHIELELEGAEYMVRDRRGYFWTHSFIYKGEMSEALLLKRQRARVNVLKRKLLAQLSAGDRLFVFKERDAELVDDKLLALSAQLRRFGPNRVLGFRTADAAHPPGTVIDLDAWSQVAYIGKLYTTPEPVIDTASWSLVLPAIRLPEAADRRQLLAASA</sequence>
<name>A0A839V2K3_9PROT</name>
<dbReference type="RefSeq" id="WP_183275345.1">
    <property type="nucleotide sequence ID" value="NZ_JACHXV010000010.1"/>
</dbReference>
<reference evidence="2 3" key="1">
    <citation type="submission" date="2020-08" db="EMBL/GenBank/DDBJ databases">
        <title>Genomic Encyclopedia of Type Strains, Phase III (KMG-III): the genomes of soil and plant-associated and newly described type strains.</title>
        <authorList>
            <person name="Whitman W."/>
        </authorList>
    </citation>
    <scope>NUCLEOTIDE SEQUENCE [LARGE SCALE GENOMIC DNA]</scope>
    <source>
        <strain evidence="2 3">CECT 8088</strain>
    </source>
</reference>
<dbReference type="SUPFAM" id="SSF48452">
    <property type="entry name" value="TPR-like"/>
    <property type="match status" value="1"/>
</dbReference>
<protein>
    <submittedName>
        <fullName evidence="2">Tetratricopeptide (TPR) repeat protein</fullName>
    </submittedName>
</protein>
<dbReference type="AlphaFoldDB" id="A0A839V2K3"/>
<feature type="region of interest" description="Disordered" evidence="1">
    <location>
        <begin position="200"/>
        <end position="239"/>
    </location>
</feature>
<comment type="caution">
    <text evidence="2">The sequence shown here is derived from an EMBL/GenBank/DDBJ whole genome shotgun (WGS) entry which is preliminary data.</text>
</comment>